<protein>
    <submittedName>
        <fullName evidence="5">NAD(P)/FAD-dependent oxidoreductase</fullName>
    </submittedName>
</protein>
<comment type="caution">
    <text evidence="5">The sequence shown here is derived from an EMBL/GenBank/DDBJ whole genome shotgun (WGS) entry which is preliminary data.</text>
</comment>
<dbReference type="InterPro" id="IPR036188">
    <property type="entry name" value="FAD/NAD-bd_sf"/>
</dbReference>
<feature type="domain" description="FAD/NAD(P)-binding" evidence="4">
    <location>
        <begin position="13"/>
        <end position="239"/>
    </location>
</feature>
<keyword evidence="3" id="KW-0274">FAD</keyword>
<evidence type="ECO:0000313" key="5">
    <source>
        <dbReference type="EMBL" id="MTV48865.1"/>
    </source>
</evidence>
<gene>
    <name evidence="5" type="ORF">GJ688_07705</name>
</gene>
<dbReference type="AlphaFoldDB" id="A0A6I3SJB6"/>
<comment type="cofactor">
    <cofactor evidence="1">
        <name>FAD</name>
        <dbReference type="ChEBI" id="CHEBI:57692"/>
    </cofactor>
</comment>
<dbReference type="PRINTS" id="PR00411">
    <property type="entry name" value="PNDRDTASEI"/>
</dbReference>
<evidence type="ECO:0000256" key="1">
    <source>
        <dbReference type="ARBA" id="ARBA00001974"/>
    </source>
</evidence>
<dbReference type="PANTHER" id="PTHR43429">
    <property type="entry name" value="PYRIDINE NUCLEOTIDE-DISULFIDE OXIDOREDUCTASE DOMAIN-CONTAINING"/>
    <property type="match status" value="1"/>
</dbReference>
<sequence length="365" mass="39504">MQIRKSDHFQRLNIKELLGIRVEKICSEQGKVLLSNGTSLNYDGLVLATGARPSSLNIPGDDLPGVFTLRTYDDAKAIVRRCDQVSSAVTVGGGLIALKTAAALKERGVQKVTVVIKSRQILSRQLDPLSAEIVKRALEKLELQFVFGVNPIAFEGDRRRGLSEIILEDGSRLSAQLAVVGKGVTPNQELALAVGGKQNRGLLVEPFLSIGRENIFAAGDVIEVEDPITGEFTTSALWSLASVQGRVAGYNALAAMRGKPLQRYIPRLTRMNATEFNRIPVVSVGHIDAQGEDVEIFKGGPSLKSPCAHRYLVFKGPRLVGAALVGDVDQAGPYANLIIRGLPVRHYAKDLLRGNVLKTILTRLT</sequence>
<evidence type="ECO:0000259" key="4">
    <source>
        <dbReference type="Pfam" id="PF07992"/>
    </source>
</evidence>
<dbReference type="OrthoDB" id="9807946at2"/>
<accession>A0A6I3SJB6</accession>
<name>A0A6I3SJB6_HELMO</name>
<evidence type="ECO:0000313" key="6">
    <source>
        <dbReference type="Proteomes" id="UP000430670"/>
    </source>
</evidence>
<keyword evidence="2" id="KW-0285">Flavoprotein</keyword>
<dbReference type="RefSeq" id="WP_155475972.1">
    <property type="nucleotide sequence ID" value="NZ_WNKU01000007.1"/>
</dbReference>
<organism evidence="5 6">
    <name type="scientific">Heliobacterium mobile</name>
    <name type="common">Heliobacillus mobilis</name>
    <dbReference type="NCBI Taxonomy" id="28064"/>
    <lineage>
        <taxon>Bacteria</taxon>
        <taxon>Bacillati</taxon>
        <taxon>Bacillota</taxon>
        <taxon>Clostridia</taxon>
        <taxon>Eubacteriales</taxon>
        <taxon>Heliobacteriaceae</taxon>
        <taxon>Heliobacterium</taxon>
    </lineage>
</organism>
<dbReference type="Pfam" id="PF07992">
    <property type="entry name" value="Pyr_redox_2"/>
    <property type="match status" value="1"/>
</dbReference>
<dbReference type="PRINTS" id="PR00368">
    <property type="entry name" value="FADPNR"/>
</dbReference>
<dbReference type="Proteomes" id="UP000430670">
    <property type="component" value="Unassembled WGS sequence"/>
</dbReference>
<dbReference type="SUPFAM" id="SSF51905">
    <property type="entry name" value="FAD/NAD(P)-binding domain"/>
    <property type="match status" value="2"/>
</dbReference>
<evidence type="ECO:0000256" key="2">
    <source>
        <dbReference type="ARBA" id="ARBA00022630"/>
    </source>
</evidence>
<dbReference type="GO" id="GO:0016491">
    <property type="term" value="F:oxidoreductase activity"/>
    <property type="evidence" value="ECO:0007669"/>
    <property type="project" value="InterPro"/>
</dbReference>
<proteinExistence type="predicted"/>
<dbReference type="EMBL" id="WNKU01000007">
    <property type="protein sequence ID" value="MTV48865.1"/>
    <property type="molecule type" value="Genomic_DNA"/>
</dbReference>
<keyword evidence="6" id="KW-1185">Reference proteome</keyword>
<dbReference type="InterPro" id="IPR023753">
    <property type="entry name" value="FAD/NAD-binding_dom"/>
</dbReference>
<evidence type="ECO:0000256" key="3">
    <source>
        <dbReference type="ARBA" id="ARBA00022827"/>
    </source>
</evidence>
<dbReference type="PANTHER" id="PTHR43429:SF3">
    <property type="entry name" value="NITRITE REDUCTASE [NAD(P)H]"/>
    <property type="match status" value="1"/>
</dbReference>
<dbReference type="Gene3D" id="3.50.50.60">
    <property type="entry name" value="FAD/NAD(P)-binding domain"/>
    <property type="match status" value="2"/>
</dbReference>
<dbReference type="InterPro" id="IPR050260">
    <property type="entry name" value="FAD-bd_OxRdtase"/>
</dbReference>
<reference evidence="5 6" key="1">
    <citation type="submission" date="2019-11" db="EMBL/GenBank/DDBJ databases">
        <title>Whole-genome sequence of a the green, strictly anaerobic photosynthetic bacterium Heliobacillus mobilis DSM 6151.</title>
        <authorList>
            <person name="Kyndt J.A."/>
            <person name="Meyer T.E."/>
        </authorList>
    </citation>
    <scope>NUCLEOTIDE SEQUENCE [LARGE SCALE GENOMIC DNA]</scope>
    <source>
        <strain evidence="5 6">DSM 6151</strain>
    </source>
</reference>